<dbReference type="PANTHER" id="PTHR12280">
    <property type="entry name" value="PANTOTHENATE KINASE"/>
    <property type="match status" value="1"/>
</dbReference>
<proteinExistence type="inferred from homology"/>
<dbReference type="PANTHER" id="PTHR12280:SF30">
    <property type="entry name" value="FUMBLE"/>
    <property type="match status" value="1"/>
</dbReference>
<evidence type="ECO:0000313" key="12">
    <source>
        <dbReference type="EMBL" id="KAI6656608.1"/>
    </source>
</evidence>
<dbReference type="EC" id="2.7.1.33" evidence="4"/>
<evidence type="ECO:0000256" key="6">
    <source>
        <dbReference type="ARBA" id="ARBA00022679"/>
    </source>
</evidence>
<evidence type="ECO:0000256" key="2">
    <source>
        <dbReference type="ARBA" id="ARBA00004496"/>
    </source>
</evidence>
<dbReference type="AlphaFoldDB" id="A0AAV7K619"/>
<evidence type="ECO:0000256" key="1">
    <source>
        <dbReference type="ARBA" id="ARBA00001206"/>
    </source>
</evidence>
<dbReference type="GO" id="GO:0004594">
    <property type="term" value="F:pantothenate kinase activity"/>
    <property type="evidence" value="ECO:0007669"/>
    <property type="project" value="UniProtKB-EC"/>
</dbReference>
<evidence type="ECO:0000256" key="4">
    <source>
        <dbReference type="ARBA" id="ARBA00012102"/>
    </source>
</evidence>
<gene>
    <name evidence="12" type="ORF">LOD99_1403</name>
</gene>
<dbReference type="GO" id="GO:0005829">
    <property type="term" value="C:cytosol"/>
    <property type="evidence" value="ECO:0007669"/>
    <property type="project" value="TreeGrafter"/>
</dbReference>
<dbReference type="Gene3D" id="3.30.420.40">
    <property type="match status" value="1"/>
</dbReference>
<dbReference type="GO" id="GO:0005634">
    <property type="term" value="C:nucleus"/>
    <property type="evidence" value="ECO:0007669"/>
    <property type="project" value="TreeGrafter"/>
</dbReference>
<dbReference type="InterPro" id="IPR043129">
    <property type="entry name" value="ATPase_NBD"/>
</dbReference>
<dbReference type="Gene3D" id="3.30.420.510">
    <property type="match status" value="1"/>
</dbReference>
<comment type="pathway">
    <text evidence="3">Cofactor biosynthesis; coenzyme A biosynthesis; CoA from (R)-pantothenate: step 1/5.</text>
</comment>
<comment type="subcellular location">
    <subcellularLocation>
        <location evidence="2">Cytoplasm</location>
    </subcellularLocation>
</comment>
<evidence type="ECO:0000313" key="13">
    <source>
        <dbReference type="Proteomes" id="UP001165289"/>
    </source>
</evidence>
<sequence>MSDSPESAPVQSIIPTDISQAVESASQDRNLVWFGLDIGGTLCKSVYFETETSQDKVESNGDTIDIQNLQHYLMSSETYGSSGIRDSKLMLKCVTIGKLKGNLHFMKFETHRMKGAMELASKFNNVSKIVLATGGGAYKYKEDFKQTLGVELIQYDEIHSLVFGIHFILDNVSREIFYWDNPNFSDTPEKRFLSLAPSSVYPYLVVNIGSGVSIILVRSQKDIERVGGTSVGGGTFLGLTSLLTGVTSFDEAIALAEQGDHTKVDKLVRDIYGGSYEKFGLPGTLVASSFGNMNLDEKREKAKKEDLAKACLITVTNNVGSIALLCARISKVERILFVGNYLKNNVMSMRQLAYAVEYWSGGKNKALFLEHEGYFGAVGTLLQHMN</sequence>
<evidence type="ECO:0000256" key="8">
    <source>
        <dbReference type="ARBA" id="ARBA00022777"/>
    </source>
</evidence>
<dbReference type="EMBL" id="JAKMXF010000144">
    <property type="protein sequence ID" value="KAI6656608.1"/>
    <property type="molecule type" value="Genomic_DNA"/>
</dbReference>
<dbReference type="CDD" id="cd24122">
    <property type="entry name" value="ASKHA_NBD_PanK-II_Pank1-like"/>
    <property type="match status" value="1"/>
</dbReference>
<keyword evidence="10" id="KW-0173">Coenzyme A biosynthesis</keyword>
<evidence type="ECO:0000256" key="7">
    <source>
        <dbReference type="ARBA" id="ARBA00022741"/>
    </source>
</evidence>
<dbReference type="Proteomes" id="UP001165289">
    <property type="component" value="Unassembled WGS sequence"/>
</dbReference>
<comment type="similarity">
    <text evidence="11">Belongs to the type II pantothenate kinase family.</text>
</comment>
<protein>
    <recommendedName>
        <fullName evidence="4">pantothenate kinase</fullName>
        <ecNumber evidence="4">2.7.1.33</ecNumber>
    </recommendedName>
</protein>
<accession>A0AAV7K619</accession>
<dbReference type="Pfam" id="PF03630">
    <property type="entry name" value="Fumble"/>
    <property type="match status" value="1"/>
</dbReference>
<evidence type="ECO:0000256" key="11">
    <source>
        <dbReference type="ARBA" id="ARBA00060870"/>
    </source>
</evidence>
<organism evidence="12 13">
    <name type="scientific">Oopsacas minuta</name>
    <dbReference type="NCBI Taxonomy" id="111878"/>
    <lineage>
        <taxon>Eukaryota</taxon>
        <taxon>Metazoa</taxon>
        <taxon>Porifera</taxon>
        <taxon>Hexactinellida</taxon>
        <taxon>Hexasterophora</taxon>
        <taxon>Lyssacinosida</taxon>
        <taxon>Leucopsacidae</taxon>
        <taxon>Oopsacas</taxon>
    </lineage>
</organism>
<dbReference type="GO" id="GO:0005524">
    <property type="term" value="F:ATP binding"/>
    <property type="evidence" value="ECO:0007669"/>
    <property type="project" value="UniProtKB-KW"/>
</dbReference>
<keyword evidence="9" id="KW-0067">ATP-binding</keyword>
<evidence type="ECO:0000256" key="5">
    <source>
        <dbReference type="ARBA" id="ARBA00022490"/>
    </source>
</evidence>
<evidence type="ECO:0000256" key="3">
    <source>
        <dbReference type="ARBA" id="ARBA00005225"/>
    </source>
</evidence>
<keyword evidence="6" id="KW-0808">Transferase</keyword>
<reference evidence="12 13" key="1">
    <citation type="journal article" date="2023" name="BMC Biol.">
        <title>The compact genome of the sponge Oopsacas minuta (Hexactinellida) is lacking key metazoan core genes.</title>
        <authorList>
            <person name="Santini S."/>
            <person name="Schenkelaars Q."/>
            <person name="Jourda C."/>
            <person name="Duchesne M."/>
            <person name="Belahbib H."/>
            <person name="Rocher C."/>
            <person name="Selva M."/>
            <person name="Riesgo A."/>
            <person name="Vervoort M."/>
            <person name="Leys S.P."/>
            <person name="Kodjabachian L."/>
            <person name="Le Bivic A."/>
            <person name="Borchiellini C."/>
            <person name="Claverie J.M."/>
            <person name="Renard E."/>
        </authorList>
    </citation>
    <scope>NUCLEOTIDE SEQUENCE [LARGE SCALE GENOMIC DNA]</scope>
    <source>
        <strain evidence="12">SPO-2</strain>
    </source>
</reference>
<keyword evidence="8 12" id="KW-0418">Kinase</keyword>
<evidence type="ECO:0000256" key="9">
    <source>
        <dbReference type="ARBA" id="ARBA00022840"/>
    </source>
</evidence>
<evidence type="ECO:0000256" key="10">
    <source>
        <dbReference type="ARBA" id="ARBA00022993"/>
    </source>
</evidence>
<keyword evidence="7" id="KW-0547">Nucleotide-binding</keyword>
<dbReference type="GO" id="GO:0015937">
    <property type="term" value="P:coenzyme A biosynthetic process"/>
    <property type="evidence" value="ECO:0007669"/>
    <property type="project" value="UniProtKB-KW"/>
</dbReference>
<keyword evidence="13" id="KW-1185">Reference proteome</keyword>
<dbReference type="NCBIfam" id="TIGR00555">
    <property type="entry name" value="panK_eukar"/>
    <property type="match status" value="1"/>
</dbReference>
<comment type="catalytic activity">
    <reaction evidence="1">
        <text>(R)-pantothenate + ATP = (R)-4'-phosphopantothenate + ADP + H(+)</text>
        <dbReference type="Rhea" id="RHEA:16373"/>
        <dbReference type="ChEBI" id="CHEBI:10986"/>
        <dbReference type="ChEBI" id="CHEBI:15378"/>
        <dbReference type="ChEBI" id="CHEBI:29032"/>
        <dbReference type="ChEBI" id="CHEBI:30616"/>
        <dbReference type="ChEBI" id="CHEBI:456216"/>
        <dbReference type="EC" id="2.7.1.33"/>
    </reaction>
</comment>
<keyword evidence="5" id="KW-0963">Cytoplasm</keyword>
<dbReference type="InterPro" id="IPR004567">
    <property type="entry name" value="Type_II_PanK"/>
</dbReference>
<dbReference type="SUPFAM" id="SSF53067">
    <property type="entry name" value="Actin-like ATPase domain"/>
    <property type="match status" value="2"/>
</dbReference>
<comment type="caution">
    <text evidence="12">The sequence shown here is derived from an EMBL/GenBank/DDBJ whole genome shotgun (WGS) entry which is preliminary data.</text>
</comment>
<name>A0AAV7K619_9METZ</name>
<dbReference type="FunFam" id="3.30.420.40:FF:000025">
    <property type="entry name" value="pantothenate kinase 2, mitochondrial"/>
    <property type="match status" value="1"/>
</dbReference>